<gene>
    <name evidence="2" type="ORF">ABVK25_010708</name>
</gene>
<sequence length="276" mass="27578">MAQISTAVVEALDLQDHSYPQLPFPPVILLQGLNTVWSICDLGSVDTSIIGAFDPPRALAPESALAPPVMTETTRIPASTPAAPAPPNSSPILAKTGAPTTPLSVNGPDSIPQNEGRSDPGALEHPGNGNKQVGMDPANSPPAAAPSSTTLVSPPGQASDPESEAQAHLANLATDPAKGTGNAPASEPGNEGFNAAGIFQASNSPQPGLVTGPVHGSEKDPSTQPANPPANGRSKSDELARGPASSLTKPTLVEPPISAIALSNGKTLSGAVIDPG</sequence>
<reference evidence="2 3" key="1">
    <citation type="submission" date="2024-09" db="EMBL/GenBank/DDBJ databases">
        <title>Rethinking Asexuality: The Enigmatic Case of Functional Sexual Genes in Lepraria (Stereocaulaceae).</title>
        <authorList>
            <person name="Doellman M."/>
            <person name="Sun Y."/>
            <person name="Barcenas-Pena A."/>
            <person name="Lumbsch H.T."/>
            <person name="Grewe F."/>
        </authorList>
    </citation>
    <scope>NUCLEOTIDE SEQUENCE [LARGE SCALE GENOMIC DNA]</scope>
    <source>
        <strain evidence="2 3">Grewe 0041</strain>
    </source>
</reference>
<protein>
    <submittedName>
        <fullName evidence="2">Uncharacterized protein</fullName>
    </submittedName>
</protein>
<feature type="region of interest" description="Disordered" evidence="1">
    <location>
        <begin position="66"/>
        <end position="256"/>
    </location>
</feature>
<name>A0ABR4AVV8_9LECA</name>
<dbReference type="EMBL" id="JBHFEH010000073">
    <property type="protein sequence ID" value="KAL2049037.1"/>
    <property type="molecule type" value="Genomic_DNA"/>
</dbReference>
<proteinExistence type="predicted"/>
<evidence type="ECO:0000313" key="2">
    <source>
        <dbReference type="EMBL" id="KAL2049037.1"/>
    </source>
</evidence>
<accession>A0ABR4AVV8</accession>
<keyword evidence="3" id="KW-1185">Reference proteome</keyword>
<evidence type="ECO:0000256" key="1">
    <source>
        <dbReference type="SAM" id="MobiDB-lite"/>
    </source>
</evidence>
<organism evidence="2 3">
    <name type="scientific">Lepraria finkii</name>
    <dbReference type="NCBI Taxonomy" id="1340010"/>
    <lineage>
        <taxon>Eukaryota</taxon>
        <taxon>Fungi</taxon>
        <taxon>Dikarya</taxon>
        <taxon>Ascomycota</taxon>
        <taxon>Pezizomycotina</taxon>
        <taxon>Lecanoromycetes</taxon>
        <taxon>OSLEUM clade</taxon>
        <taxon>Lecanoromycetidae</taxon>
        <taxon>Lecanorales</taxon>
        <taxon>Lecanorineae</taxon>
        <taxon>Stereocaulaceae</taxon>
        <taxon>Lepraria</taxon>
    </lineage>
</organism>
<evidence type="ECO:0000313" key="3">
    <source>
        <dbReference type="Proteomes" id="UP001590951"/>
    </source>
</evidence>
<dbReference type="Proteomes" id="UP001590951">
    <property type="component" value="Unassembled WGS sequence"/>
</dbReference>
<feature type="compositionally biased region" description="Low complexity" evidence="1">
    <location>
        <begin position="145"/>
        <end position="155"/>
    </location>
</feature>
<comment type="caution">
    <text evidence="2">The sequence shown here is derived from an EMBL/GenBank/DDBJ whole genome shotgun (WGS) entry which is preliminary data.</text>
</comment>